<reference evidence="1 2" key="1">
    <citation type="journal article" date="2020" name="Nat. Food">
        <title>A phased Vanilla planifolia genome enables genetic improvement of flavour and production.</title>
        <authorList>
            <person name="Hasing T."/>
            <person name="Tang H."/>
            <person name="Brym M."/>
            <person name="Khazi F."/>
            <person name="Huang T."/>
            <person name="Chambers A.H."/>
        </authorList>
    </citation>
    <scope>NUCLEOTIDE SEQUENCE [LARGE SCALE GENOMIC DNA]</scope>
    <source>
        <tissue evidence="1">Leaf</tissue>
    </source>
</reference>
<evidence type="ECO:0000313" key="2">
    <source>
        <dbReference type="Proteomes" id="UP000639772"/>
    </source>
</evidence>
<organism evidence="1 2">
    <name type="scientific">Vanilla planifolia</name>
    <name type="common">Vanilla</name>
    <dbReference type="NCBI Taxonomy" id="51239"/>
    <lineage>
        <taxon>Eukaryota</taxon>
        <taxon>Viridiplantae</taxon>
        <taxon>Streptophyta</taxon>
        <taxon>Embryophyta</taxon>
        <taxon>Tracheophyta</taxon>
        <taxon>Spermatophyta</taxon>
        <taxon>Magnoliopsida</taxon>
        <taxon>Liliopsida</taxon>
        <taxon>Asparagales</taxon>
        <taxon>Orchidaceae</taxon>
        <taxon>Vanilloideae</taxon>
        <taxon>Vanilleae</taxon>
        <taxon>Vanilla</taxon>
    </lineage>
</organism>
<proteinExistence type="predicted"/>
<comment type="caution">
    <text evidence="1">The sequence shown here is derived from an EMBL/GenBank/DDBJ whole genome shotgun (WGS) entry which is preliminary data.</text>
</comment>
<accession>A0A835RAI8</accession>
<evidence type="ECO:0000313" key="1">
    <source>
        <dbReference type="EMBL" id="KAG0482808.1"/>
    </source>
</evidence>
<sequence length="127" mass="13880">MLGCRDPTFGQIREDIPHKKEFFLKQNNDNLEIVRELLNEGFEEIVAVCFGVHMSYLVALGGGAVGENGYDDSSETDAFNKLENGLTFEGLADLVGVLGSLGDVYGDRKGKTFLRSTRGTRGRGADM</sequence>
<dbReference type="AlphaFoldDB" id="A0A835RAI8"/>
<name>A0A835RAI8_VANPL</name>
<protein>
    <submittedName>
        <fullName evidence="1">Uncharacterized protein</fullName>
    </submittedName>
</protein>
<dbReference type="Proteomes" id="UP000639772">
    <property type="component" value="Unassembled WGS sequence"/>
</dbReference>
<dbReference type="EMBL" id="JADCNM010000005">
    <property type="protein sequence ID" value="KAG0482808.1"/>
    <property type="molecule type" value="Genomic_DNA"/>
</dbReference>
<gene>
    <name evidence="1" type="ORF">HPP92_010892</name>
</gene>